<comment type="similarity">
    <text evidence="3">Belongs to the MoxR family.</text>
</comment>
<dbReference type="RefSeq" id="WP_229668946.1">
    <property type="nucleotide sequence ID" value="NZ_BMJB01000001.1"/>
</dbReference>
<dbReference type="SMART" id="SM00382">
    <property type="entry name" value="AAA"/>
    <property type="match status" value="1"/>
</dbReference>
<gene>
    <name evidence="5" type="ORF">GCM10011507_25970</name>
</gene>
<dbReference type="InterPro" id="IPR041628">
    <property type="entry name" value="ChlI/MoxR_AAA_lid"/>
</dbReference>
<dbReference type="AlphaFoldDB" id="A0A916W7I2"/>
<name>A0A916W7I2_9BACT</name>
<evidence type="ECO:0000256" key="2">
    <source>
        <dbReference type="ARBA" id="ARBA00022840"/>
    </source>
</evidence>
<dbReference type="PIRSF" id="PIRSF002849">
    <property type="entry name" value="AAA_ATPase_chaperone_MoxR_prd"/>
    <property type="match status" value="1"/>
</dbReference>
<sequence length="336" mass="37119">MSLDTNSALTFPDQGDGSPARIKATLQLFEQGHAQIGRIIAGQQEVIEQALITLLCGGHALLEGVPGVAKTLAVKTLARFLALDFRRAQGTPDMMPADILGTNVFSLQTNEFKLHRGPIFTQFLLVDEINRMPPRTQAALLEGMEERQVSMDGTSHALDEYFTVFATQNPLEFEGTYPLPEAQLDRFLLKIRVPYPALEDERTVIERHHASTTSRGIESTPVESIDAALLAEARREVRAVRAEAPIIDYLLSIIRRTREWPTLVLGASPRASWSLLVVAKAHAAREGRDFVVPDDIKNAAPATLRHRLVLRPEAELEGFDTDRVIADVLAAIPVPR</sequence>
<evidence type="ECO:0000256" key="1">
    <source>
        <dbReference type="ARBA" id="ARBA00022741"/>
    </source>
</evidence>
<accession>A0A916W7I2</accession>
<dbReference type="PANTHER" id="PTHR42759">
    <property type="entry name" value="MOXR FAMILY PROTEIN"/>
    <property type="match status" value="1"/>
</dbReference>
<reference evidence="5" key="2">
    <citation type="submission" date="2020-09" db="EMBL/GenBank/DDBJ databases">
        <authorList>
            <person name="Sun Q."/>
            <person name="Zhou Y."/>
        </authorList>
    </citation>
    <scope>NUCLEOTIDE SEQUENCE</scope>
    <source>
        <strain evidence="5">CGMCC 1.15447</strain>
    </source>
</reference>
<dbReference type="CDD" id="cd00009">
    <property type="entry name" value="AAA"/>
    <property type="match status" value="1"/>
</dbReference>
<dbReference type="InterPro" id="IPR027417">
    <property type="entry name" value="P-loop_NTPase"/>
</dbReference>
<reference evidence="5" key="1">
    <citation type="journal article" date="2014" name="Int. J. Syst. Evol. Microbiol.">
        <title>Complete genome sequence of Corynebacterium casei LMG S-19264T (=DSM 44701T), isolated from a smear-ripened cheese.</title>
        <authorList>
            <consortium name="US DOE Joint Genome Institute (JGI-PGF)"/>
            <person name="Walter F."/>
            <person name="Albersmeier A."/>
            <person name="Kalinowski J."/>
            <person name="Ruckert C."/>
        </authorList>
    </citation>
    <scope>NUCLEOTIDE SEQUENCE</scope>
    <source>
        <strain evidence="5">CGMCC 1.15447</strain>
    </source>
</reference>
<comment type="caution">
    <text evidence="5">The sequence shown here is derived from an EMBL/GenBank/DDBJ whole genome shotgun (WGS) entry which is preliminary data.</text>
</comment>
<dbReference type="FunFam" id="3.40.50.300:FF:000640">
    <property type="entry name" value="MoxR family ATPase"/>
    <property type="match status" value="1"/>
</dbReference>
<keyword evidence="6" id="KW-1185">Reference proteome</keyword>
<keyword evidence="1" id="KW-0547">Nucleotide-binding</keyword>
<dbReference type="SUPFAM" id="SSF52540">
    <property type="entry name" value="P-loop containing nucleoside triphosphate hydrolases"/>
    <property type="match status" value="1"/>
</dbReference>
<dbReference type="GO" id="GO:0016887">
    <property type="term" value="F:ATP hydrolysis activity"/>
    <property type="evidence" value="ECO:0007669"/>
    <property type="project" value="InterPro"/>
</dbReference>
<dbReference type="EMBL" id="BMJB01000001">
    <property type="protein sequence ID" value="GGA73157.1"/>
    <property type="molecule type" value="Genomic_DNA"/>
</dbReference>
<organism evidence="5 6">
    <name type="scientific">Edaphobacter acidisoli</name>
    <dbReference type="NCBI Taxonomy" id="2040573"/>
    <lineage>
        <taxon>Bacteria</taxon>
        <taxon>Pseudomonadati</taxon>
        <taxon>Acidobacteriota</taxon>
        <taxon>Terriglobia</taxon>
        <taxon>Terriglobales</taxon>
        <taxon>Acidobacteriaceae</taxon>
        <taxon>Edaphobacter</taxon>
    </lineage>
</organism>
<dbReference type="Proteomes" id="UP000648801">
    <property type="component" value="Unassembled WGS sequence"/>
</dbReference>
<evidence type="ECO:0000259" key="4">
    <source>
        <dbReference type="SMART" id="SM00382"/>
    </source>
</evidence>
<dbReference type="Pfam" id="PF17863">
    <property type="entry name" value="AAA_lid_2"/>
    <property type="match status" value="1"/>
</dbReference>
<protein>
    <recommendedName>
        <fullName evidence="4">AAA+ ATPase domain-containing protein</fullName>
    </recommendedName>
</protein>
<dbReference type="Pfam" id="PF07726">
    <property type="entry name" value="AAA_3"/>
    <property type="match status" value="1"/>
</dbReference>
<evidence type="ECO:0000256" key="3">
    <source>
        <dbReference type="ARBA" id="ARBA00061607"/>
    </source>
</evidence>
<evidence type="ECO:0000313" key="5">
    <source>
        <dbReference type="EMBL" id="GGA73157.1"/>
    </source>
</evidence>
<feature type="domain" description="AAA+ ATPase" evidence="4">
    <location>
        <begin position="56"/>
        <end position="197"/>
    </location>
</feature>
<dbReference type="GO" id="GO:0005524">
    <property type="term" value="F:ATP binding"/>
    <property type="evidence" value="ECO:0007669"/>
    <property type="project" value="UniProtKB-KW"/>
</dbReference>
<dbReference type="InterPro" id="IPR011703">
    <property type="entry name" value="ATPase_AAA-3"/>
</dbReference>
<keyword evidence="2" id="KW-0067">ATP-binding</keyword>
<proteinExistence type="inferred from homology"/>
<dbReference type="Gene3D" id="1.10.8.80">
    <property type="entry name" value="Magnesium chelatase subunit I, C-Terminal domain"/>
    <property type="match status" value="1"/>
</dbReference>
<dbReference type="InterPro" id="IPR003593">
    <property type="entry name" value="AAA+_ATPase"/>
</dbReference>
<evidence type="ECO:0000313" key="6">
    <source>
        <dbReference type="Proteomes" id="UP000648801"/>
    </source>
</evidence>
<dbReference type="Gene3D" id="3.40.50.300">
    <property type="entry name" value="P-loop containing nucleotide triphosphate hydrolases"/>
    <property type="match status" value="1"/>
</dbReference>
<dbReference type="InterPro" id="IPR050764">
    <property type="entry name" value="CbbQ/NirQ/NorQ/GpvN"/>
</dbReference>
<dbReference type="PANTHER" id="PTHR42759:SF1">
    <property type="entry name" value="MAGNESIUM-CHELATASE SUBUNIT CHLD"/>
    <property type="match status" value="1"/>
</dbReference>